<dbReference type="InterPro" id="IPR058031">
    <property type="entry name" value="AAA_lid_NorR"/>
</dbReference>
<dbReference type="HOGENOM" id="CLU_000445_0_6_12"/>
<proteinExistence type="predicted"/>
<dbReference type="Gene3D" id="3.40.50.2300">
    <property type="match status" value="1"/>
</dbReference>
<keyword evidence="4" id="KW-0804">Transcription</keyword>
<keyword evidence="5" id="KW-0597">Phosphoprotein</keyword>
<gene>
    <name evidence="8" type="ORF">L21SP2_2480</name>
</gene>
<dbReference type="STRING" id="1307761.L21SP2_2480"/>
<dbReference type="CDD" id="cd00009">
    <property type="entry name" value="AAA"/>
    <property type="match status" value="1"/>
</dbReference>
<feature type="domain" description="Sigma-54 factor interaction" evidence="6">
    <location>
        <begin position="149"/>
        <end position="377"/>
    </location>
</feature>
<dbReference type="GO" id="GO:0006355">
    <property type="term" value="P:regulation of DNA-templated transcription"/>
    <property type="evidence" value="ECO:0007669"/>
    <property type="project" value="InterPro"/>
</dbReference>
<dbReference type="InterPro" id="IPR002197">
    <property type="entry name" value="HTH_Fis"/>
</dbReference>
<evidence type="ECO:0000259" key="7">
    <source>
        <dbReference type="PROSITE" id="PS50110"/>
    </source>
</evidence>
<evidence type="ECO:0000256" key="2">
    <source>
        <dbReference type="ARBA" id="ARBA00022840"/>
    </source>
</evidence>
<evidence type="ECO:0000259" key="6">
    <source>
        <dbReference type="PROSITE" id="PS50045"/>
    </source>
</evidence>
<dbReference type="Pfam" id="PF00072">
    <property type="entry name" value="Response_reg"/>
    <property type="match status" value="1"/>
</dbReference>
<dbReference type="PROSITE" id="PS50110">
    <property type="entry name" value="RESPONSE_REGULATORY"/>
    <property type="match status" value="1"/>
</dbReference>
<dbReference type="OrthoDB" id="9803970at2"/>
<dbReference type="GO" id="GO:0005524">
    <property type="term" value="F:ATP binding"/>
    <property type="evidence" value="ECO:0007669"/>
    <property type="project" value="UniProtKB-KW"/>
</dbReference>
<dbReference type="PROSITE" id="PS00675">
    <property type="entry name" value="SIGMA54_INTERACT_1"/>
    <property type="match status" value="1"/>
</dbReference>
<dbReference type="InterPro" id="IPR025662">
    <property type="entry name" value="Sigma_54_int_dom_ATP-bd_1"/>
</dbReference>
<dbReference type="InterPro" id="IPR009057">
    <property type="entry name" value="Homeodomain-like_sf"/>
</dbReference>
<dbReference type="SMART" id="SM00382">
    <property type="entry name" value="AAA"/>
    <property type="match status" value="1"/>
</dbReference>
<dbReference type="PANTHER" id="PTHR32071">
    <property type="entry name" value="TRANSCRIPTIONAL REGULATORY PROTEIN"/>
    <property type="match status" value="1"/>
</dbReference>
<dbReference type="GO" id="GO:0000160">
    <property type="term" value="P:phosphorelay signal transduction system"/>
    <property type="evidence" value="ECO:0007669"/>
    <property type="project" value="InterPro"/>
</dbReference>
<evidence type="ECO:0000313" key="9">
    <source>
        <dbReference type="Proteomes" id="UP000018680"/>
    </source>
</evidence>
<dbReference type="Pfam" id="PF02954">
    <property type="entry name" value="HTH_8"/>
    <property type="match status" value="1"/>
</dbReference>
<dbReference type="eggNOG" id="COG2204">
    <property type="taxonomic scope" value="Bacteria"/>
</dbReference>
<dbReference type="RefSeq" id="WP_024268736.1">
    <property type="nucleotide sequence ID" value="NC_023035.1"/>
</dbReference>
<accession>V5WJ72</accession>
<dbReference type="InterPro" id="IPR001789">
    <property type="entry name" value="Sig_transdc_resp-reg_receiver"/>
</dbReference>
<dbReference type="SUPFAM" id="SSF46689">
    <property type="entry name" value="Homeodomain-like"/>
    <property type="match status" value="1"/>
</dbReference>
<evidence type="ECO:0000256" key="1">
    <source>
        <dbReference type="ARBA" id="ARBA00022741"/>
    </source>
</evidence>
<dbReference type="Gene3D" id="1.10.10.60">
    <property type="entry name" value="Homeodomain-like"/>
    <property type="match status" value="1"/>
</dbReference>
<dbReference type="InterPro" id="IPR027417">
    <property type="entry name" value="P-loop_NTPase"/>
</dbReference>
<evidence type="ECO:0000313" key="8">
    <source>
        <dbReference type="EMBL" id="AHC15833.1"/>
    </source>
</evidence>
<keyword evidence="1" id="KW-0547">Nucleotide-binding</keyword>
<feature type="domain" description="Response regulatory" evidence="7">
    <location>
        <begin position="4"/>
        <end position="119"/>
    </location>
</feature>
<dbReference type="Pfam" id="PF25601">
    <property type="entry name" value="AAA_lid_14"/>
    <property type="match status" value="1"/>
</dbReference>
<dbReference type="GO" id="GO:0043565">
    <property type="term" value="F:sequence-specific DNA binding"/>
    <property type="evidence" value="ECO:0007669"/>
    <property type="project" value="InterPro"/>
</dbReference>
<dbReference type="PRINTS" id="PR01590">
    <property type="entry name" value="HTHFIS"/>
</dbReference>
<dbReference type="SUPFAM" id="SSF52172">
    <property type="entry name" value="CheY-like"/>
    <property type="match status" value="1"/>
</dbReference>
<evidence type="ECO:0000256" key="3">
    <source>
        <dbReference type="ARBA" id="ARBA00023015"/>
    </source>
</evidence>
<feature type="modified residue" description="4-aspartylphosphate" evidence="5">
    <location>
        <position position="54"/>
    </location>
</feature>
<dbReference type="AlphaFoldDB" id="V5WJ72"/>
<keyword evidence="3" id="KW-0805">Transcription regulation</keyword>
<dbReference type="PROSITE" id="PS50045">
    <property type="entry name" value="SIGMA54_INTERACT_4"/>
    <property type="match status" value="1"/>
</dbReference>
<dbReference type="PATRIC" id="fig|1307761.3.peg.2472"/>
<keyword evidence="9" id="KW-1185">Reference proteome</keyword>
<dbReference type="InterPro" id="IPR002078">
    <property type="entry name" value="Sigma_54_int"/>
</dbReference>
<dbReference type="SMART" id="SM00448">
    <property type="entry name" value="REC"/>
    <property type="match status" value="1"/>
</dbReference>
<keyword evidence="2" id="KW-0067">ATP-binding</keyword>
<dbReference type="InterPro" id="IPR011006">
    <property type="entry name" value="CheY-like_superfamily"/>
</dbReference>
<dbReference type="KEGG" id="slr:L21SP2_2480"/>
<protein>
    <submittedName>
        <fullName evidence="8">Sigma-54 dependent DNA-binding response regulator</fullName>
    </submittedName>
</protein>
<dbReference type="InterPro" id="IPR003593">
    <property type="entry name" value="AAA+_ATPase"/>
</dbReference>
<dbReference type="Gene3D" id="3.40.50.300">
    <property type="entry name" value="P-loop containing nucleotide triphosphate hydrolases"/>
    <property type="match status" value="1"/>
</dbReference>
<evidence type="ECO:0000256" key="4">
    <source>
        <dbReference type="ARBA" id="ARBA00023163"/>
    </source>
</evidence>
<dbReference type="SUPFAM" id="SSF52540">
    <property type="entry name" value="P-loop containing nucleoside triphosphate hydrolases"/>
    <property type="match status" value="1"/>
</dbReference>
<sequence>MTRNILVVDDEHTSVELYSMILREHGYDRVIPCEDSRNAAGLIREHDIELVISDLMMPVMDGYDLLLKINEEHPDIAVIILTAQDKVETAVECMKIGAFDFITKPLDPERLLTAVEHAFTIRELKEEVNILSTERPDRELSHPGAFSEILTRSPKMKKIFAYMEAIIPSPKPLLITGESGTGKELIARAFHELANSGGDFVAINVSGLDDAVFSDSLFGHHNPDAAEGGDGRKGLIEQAGKGTLFLDEIGDLGMNSQIKLLRLLQEGEFFPLGSDTPVPCRARIVAATNANLKSRQESGDFRRDLYYRLIAHHIELPPLRDRTDDIPLLLDAFLAEALEKMGRPEVKAPPELYAMLKTYPFPGNVRELQGLMYDMVTASAPGSLDISVIRNYILLNRAGEDGDGSSELSELMDDEQYARGPGGMLLRKDKMPNMKDAEEFLYEQALERAGGNQSRAAKLLDVSQSTLSRWKQQFSPE</sequence>
<reference evidence="8 9" key="1">
    <citation type="journal article" date="2015" name="Stand. Genomic Sci.">
        <title>Complete genome sequence and description of Salinispira pacifica gen. nov., sp. nov., a novel spirochaete isolated form a hypersaline microbial mat.</title>
        <authorList>
            <person name="Ben Hania W."/>
            <person name="Joseph M."/>
            <person name="Schumann P."/>
            <person name="Bunk B."/>
            <person name="Fiebig A."/>
            <person name="Sproer C."/>
            <person name="Klenk H.P."/>
            <person name="Fardeau M.L."/>
            <person name="Spring S."/>
        </authorList>
    </citation>
    <scope>NUCLEOTIDE SEQUENCE [LARGE SCALE GENOMIC DNA]</scope>
    <source>
        <strain evidence="8 9">L21-RPul-D2</strain>
    </source>
</reference>
<dbReference type="PANTHER" id="PTHR32071:SF13">
    <property type="entry name" value="RESPONSE REGULATOR HSFA"/>
    <property type="match status" value="1"/>
</dbReference>
<dbReference type="Gene3D" id="1.10.8.60">
    <property type="match status" value="1"/>
</dbReference>
<organism evidence="8 9">
    <name type="scientific">Salinispira pacifica</name>
    <dbReference type="NCBI Taxonomy" id="1307761"/>
    <lineage>
        <taxon>Bacteria</taxon>
        <taxon>Pseudomonadati</taxon>
        <taxon>Spirochaetota</taxon>
        <taxon>Spirochaetia</taxon>
        <taxon>Spirochaetales</taxon>
        <taxon>Spirochaetaceae</taxon>
        <taxon>Salinispira</taxon>
    </lineage>
</organism>
<keyword evidence="8" id="KW-0238">DNA-binding</keyword>
<dbReference type="EMBL" id="CP006939">
    <property type="protein sequence ID" value="AHC15833.1"/>
    <property type="molecule type" value="Genomic_DNA"/>
</dbReference>
<dbReference type="Proteomes" id="UP000018680">
    <property type="component" value="Chromosome"/>
</dbReference>
<evidence type="ECO:0000256" key="5">
    <source>
        <dbReference type="PROSITE-ProRule" id="PRU00169"/>
    </source>
</evidence>
<name>V5WJ72_9SPIO</name>
<dbReference type="Pfam" id="PF00158">
    <property type="entry name" value="Sigma54_activat"/>
    <property type="match status" value="1"/>
</dbReference>